<evidence type="ECO:0000256" key="5">
    <source>
        <dbReference type="ARBA" id="ARBA00023027"/>
    </source>
</evidence>
<evidence type="ECO:0000256" key="1">
    <source>
        <dbReference type="ARBA" id="ARBA00001539"/>
    </source>
</evidence>
<gene>
    <name evidence="9" type="primary">rfbB</name>
    <name evidence="9" type="ORF">ENX03_06565</name>
</gene>
<dbReference type="Gene3D" id="3.90.25.10">
    <property type="entry name" value="UDP-galactose 4-epimerase, domain 1"/>
    <property type="match status" value="1"/>
</dbReference>
<dbReference type="EC" id="4.2.1.46" evidence="4 7"/>
<evidence type="ECO:0000313" key="9">
    <source>
        <dbReference type="EMBL" id="HFT93586.1"/>
    </source>
</evidence>
<dbReference type="GO" id="GO:0008460">
    <property type="term" value="F:dTDP-glucose 4,6-dehydratase activity"/>
    <property type="evidence" value="ECO:0007669"/>
    <property type="project" value="UniProtKB-EC"/>
</dbReference>
<dbReference type="NCBIfam" id="TIGR01181">
    <property type="entry name" value="dTDP_gluc_dehyt"/>
    <property type="match status" value="1"/>
</dbReference>
<evidence type="ECO:0000256" key="2">
    <source>
        <dbReference type="ARBA" id="ARBA00001911"/>
    </source>
</evidence>
<comment type="similarity">
    <text evidence="3 7">Belongs to the NAD(P)-dependent epimerase/dehydratase family. dTDP-glucose dehydratase subfamily.</text>
</comment>
<keyword evidence="6 7" id="KW-0456">Lyase</keyword>
<dbReference type="SUPFAM" id="SSF51735">
    <property type="entry name" value="NAD(P)-binding Rossmann-fold domains"/>
    <property type="match status" value="1"/>
</dbReference>
<evidence type="ECO:0000256" key="3">
    <source>
        <dbReference type="ARBA" id="ARBA00008178"/>
    </source>
</evidence>
<dbReference type="Pfam" id="PF16363">
    <property type="entry name" value="GDP_Man_Dehyd"/>
    <property type="match status" value="1"/>
</dbReference>
<dbReference type="InterPro" id="IPR016040">
    <property type="entry name" value="NAD(P)-bd_dom"/>
</dbReference>
<comment type="cofactor">
    <cofactor evidence="2 7">
        <name>NAD(+)</name>
        <dbReference type="ChEBI" id="CHEBI:57540"/>
    </cofactor>
</comment>
<name>A0A7C3LSY4_9BACT</name>
<reference evidence="9" key="1">
    <citation type="journal article" date="2020" name="mSystems">
        <title>Genome- and Community-Level Interaction Insights into Carbon Utilization and Element Cycling Functions of Hydrothermarchaeota in Hydrothermal Sediment.</title>
        <authorList>
            <person name="Zhou Z."/>
            <person name="Liu Y."/>
            <person name="Xu W."/>
            <person name="Pan J."/>
            <person name="Luo Z.H."/>
            <person name="Li M."/>
        </authorList>
    </citation>
    <scope>NUCLEOTIDE SEQUENCE [LARGE SCALE GENOMIC DNA]</scope>
    <source>
        <strain evidence="9">SpSt-902</strain>
    </source>
</reference>
<keyword evidence="5" id="KW-0520">NAD</keyword>
<evidence type="ECO:0000256" key="7">
    <source>
        <dbReference type="RuleBase" id="RU004473"/>
    </source>
</evidence>
<accession>A0A7C3LSY4</accession>
<proteinExistence type="inferred from homology"/>
<sequence>MAERWLVTGGCGFIGSNFVLSARRQGIAAILNLDLLTYAGNEDNLALLSDDPGYCLLRGDIADGKAVRKALADFSPTAIFHFAAESHVDRSIEGPAVFLRTNVEGTFTLLEEARRYWSALPPAAREGFRFLHVSTDEVFGSLSPSDPPFTEWTPYAPNSPYAASKAASDHFVRAWHHTFGLPVLTTNCSNNFGPFQFPEKLIPTVILSALKEKEVPLYGDGQNIRDWLYVEDHCSAILRVWEKGRTGETYNIGGGNEKTNRDIVEAILSILDAKRPRLSGASYRELIRFVPDRPGHDRRYAMDGSRIKKELGWIPSRDFDTALKDTVDWYLENVSWWKALESRHEAGTRQGLLPGGIPGAVEQR</sequence>
<feature type="domain" description="NAD(P)-binding" evidence="8">
    <location>
        <begin position="6"/>
        <end position="326"/>
    </location>
</feature>
<dbReference type="GO" id="GO:0009225">
    <property type="term" value="P:nucleotide-sugar metabolic process"/>
    <property type="evidence" value="ECO:0007669"/>
    <property type="project" value="InterPro"/>
</dbReference>
<organism evidence="9">
    <name type="scientific">Leptospirillum ferriphilum</name>
    <dbReference type="NCBI Taxonomy" id="178606"/>
    <lineage>
        <taxon>Bacteria</taxon>
        <taxon>Pseudomonadati</taxon>
        <taxon>Nitrospirota</taxon>
        <taxon>Nitrospiria</taxon>
        <taxon>Nitrospirales</taxon>
        <taxon>Nitrospiraceae</taxon>
        <taxon>Leptospirillum</taxon>
    </lineage>
</organism>
<dbReference type="PANTHER" id="PTHR43000">
    <property type="entry name" value="DTDP-D-GLUCOSE 4,6-DEHYDRATASE-RELATED"/>
    <property type="match status" value="1"/>
</dbReference>
<comment type="catalytic activity">
    <reaction evidence="1 7">
        <text>dTDP-alpha-D-glucose = dTDP-4-dehydro-6-deoxy-alpha-D-glucose + H2O</text>
        <dbReference type="Rhea" id="RHEA:17221"/>
        <dbReference type="ChEBI" id="CHEBI:15377"/>
        <dbReference type="ChEBI" id="CHEBI:57477"/>
        <dbReference type="ChEBI" id="CHEBI:57649"/>
        <dbReference type="EC" id="4.2.1.46"/>
    </reaction>
</comment>
<dbReference type="AlphaFoldDB" id="A0A7C3LSY4"/>
<comment type="caution">
    <text evidence="9">The sequence shown here is derived from an EMBL/GenBank/DDBJ whole genome shotgun (WGS) entry which is preliminary data.</text>
</comment>
<dbReference type="Gene3D" id="3.40.50.720">
    <property type="entry name" value="NAD(P)-binding Rossmann-like Domain"/>
    <property type="match status" value="1"/>
</dbReference>
<evidence type="ECO:0000259" key="8">
    <source>
        <dbReference type="Pfam" id="PF16363"/>
    </source>
</evidence>
<dbReference type="InterPro" id="IPR005888">
    <property type="entry name" value="dTDP_Gluc_deHydtase"/>
</dbReference>
<evidence type="ECO:0000256" key="6">
    <source>
        <dbReference type="ARBA" id="ARBA00023239"/>
    </source>
</evidence>
<evidence type="ECO:0000256" key="4">
    <source>
        <dbReference type="ARBA" id="ARBA00011990"/>
    </source>
</evidence>
<dbReference type="InterPro" id="IPR036291">
    <property type="entry name" value="NAD(P)-bd_dom_sf"/>
</dbReference>
<dbReference type="EMBL" id="DTMM01000134">
    <property type="protein sequence ID" value="HFT93586.1"/>
    <property type="molecule type" value="Genomic_DNA"/>
</dbReference>
<protein>
    <recommendedName>
        <fullName evidence="4 7">dTDP-glucose 4,6-dehydratase</fullName>
        <ecNumber evidence="4 7">4.2.1.46</ecNumber>
    </recommendedName>
</protein>
<dbReference type="CDD" id="cd05246">
    <property type="entry name" value="dTDP_GD_SDR_e"/>
    <property type="match status" value="1"/>
</dbReference>